<comment type="cofactor">
    <cofactor evidence="9">
        <name>[4Fe-4S] cluster</name>
        <dbReference type="ChEBI" id="CHEBI:49883"/>
    </cofactor>
    <text evidence="9">Binds 2 [4Fe-4S] clusters. One cluster is coordinated with 3 cysteines and an exchangeable S-adenosyl-L-methionine.</text>
</comment>
<dbReference type="PROSITE" id="PS51449">
    <property type="entry name" value="MTTASE_N"/>
    <property type="match status" value="1"/>
</dbReference>
<keyword evidence="3 9" id="KW-0808">Transferase</keyword>
<feature type="binding site" evidence="9">
    <location>
        <position position="84"/>
    </location>
    <ligand>
        <name>[4Fe-4S] cluster</name>
        <dbReference type="ChEBI" id="CHEBI:49883"/>
        <label>1</label>
    </ligand>
</feature>
<comment type="subunit">
    <text evidence="9">Monomer.</text>
</comment>
<comment type="caution">
    <text evidence="13">The sequence shown here is derived from an EMBL/GenBank/DDBJ whole genome shotgun (WGS) entry which is preliminary data.</text>
</comment>
<dbReference type="InterPro" id="IPR058240">
    <property type="entry name" value="rSAM_sf"/>
</dbReference>
<dbReference type="InterPro" id="IPR005839">
    <property type="entry name" value="Methylthiotransferase"/>
</dbReference>
<dbReference type="Proteomes" id="UP001301012">
    <property type="component" value="Unassembled WGS sequence"/>
</dbReference>
<proteinExistence type="inferred from homology"/>
<feature type="binding site" evidence="9">
    <location>
        <position position="198"/>
    </location>
    <ligand>
        <name>[4Fe-4S] cluster</name>
        <dbReference type="ChEBI" id="CHEBI:49883"/>
        <label>2</label>
        <note>4Fe-4S-S-AdoMet</note>
    </ligand>
</feature>
<dbReference type="Pfam" id="PF04055">
    <property type="entry name" value="Radical_SAM"/>
    <property type="match status" value="1"/>
</dbReference>
<dbReference type="Gene3D" id="3.80.30.20">
    <property type="entry name" value="tm_1862 like domain"/>
    <property type="match status" value="1"/>
</dbReference>
<name>A0ABT7EDF9_9FIRM</name>
<keyword evidence="4 9" id="KW-0949">S-adenosyl-L-methionine</keyword>
<dbReference type="InterPro" id="IPR020612">
    <property type="entry name" value="Methylthiotransferase_CS"/>
</dbReference>
<evidence type="ECO:0000259" key="12">
    <source>
        <dbReference type="PROSITE" id="PS51918"/>
    </source>
</evidence>
<dbReference type="SFLD" id="SFLDF00273">
    <property type="entry name" value="(dimethylallyl)adenosine_tRNA"/>
    <property type="match status" value="1"/>
</dbReference>
<evidence type="ECO:0000256" key="4">
    <source>
        <dbReference type="ARBA" id="ARBA00022691"/>
    </source>
</evidence>
<keyword evidence="14" id="KW-1185">Reference proteome</keyword>
<dbReference type="CDD" id="cd01335">
    <property type="entry name" value="Radical_SAM"/>
    <property type="match status" value="1"/>
</dbReference>
<dbReference type="PROSITE" id="PS51918">
    <property type="entry name" value="RADICAL_SAM"/>
    <property type="match status" value="1"/>
</dbReference>
<organism evidence="13 14">
    <name type="scientific">Romboutsia sedimentorum</name>
    <dbReference type="NCBI Taxonomy" id="1368474"/>
    <lineage>
        <taxon>Bacteria</taxon>
        <taxon>Bacillati</taxon>
        <taxon>Bacillota</taxon>
        <taxon>Clostridia</taxon>
        <taxon>Peptostreptococcales</taxon>
        <taxon>Peptostreptococcaceae</taxon>
        <taxon>Romboutsia</taxon>
    </lineage>
</organism>
<dbReference type="NCBIfam" id="TIGR01574">
    <property type="entry name" value="miaB-methiolase"/>
    <property type="match status" value="1"/>
</dbReference>
<evidence type="ECO:0000256" key="3">
    <source>
        <dbReference type="ARBA" id="ARBA00022679"/>
    </source>
</evidence>
<keyword evidence="9" id="KW-0819">tRNA processing</keyword>
<dbReference type="PANTHER" id="PTHR43020:SF2">
    <property type="entry name" value="MITOCHONDRIAL TRNA METHYLTHIOTRANSFERASE CDK5RAP1"/>
    <property type="match status" value="1"/>
</dbReference>
<feature type="binding site" evidence="9">
    <location>
        <position position="118"/>
    </location>
    <ligand>
        <name>[4Fe-4S] cluster</name>
        <dbReference type="ChEBI" id="CHEBI:49883"/>
        <label>1</label>
    </ligand>
</feature>
<reference evidence="13 14" key="1">
    <citation type="submission" date="2023-05" db="EMBL/GenBank/DDBJ databases">
        <title>Rombocin, a short stable natural nisin variant, displays selective antimicrobial activity against Listeria monocytogenes and employs dual mode of action to kill target bacterial strains.</title>
        <authorList>
            <person name="Wambui J."/>
            <person name="Stephan R."/>
            <person name="Kuipers O.P."/>
        </authorList>
    </citation>
    <scope>NUCLEOTIDE SEQUENCE [LARGE SCALE GENOMIC DNA]</scope>
    <source>
        <strain evidence="13 14">RC002</strain>
    </source>
</reference>
<accession>A0ABT7EDF9</accession>
<dbReference type="InterPro" id="IPR007197">
    <property type="entry name" value="rSAM"/>
</dbReference>
<keyword evidence="5 9" id="KW-0479">Metal-binding</keyword>
<dbReference type="InterPro" id="IPR002792">
    <property type="entry name" value="TRAM_dom"/>
</dbReference>
<keyword evidence="6 9" id="KW-0408">Iron</keyword>
<comment type="similarity">
    <text evidence="9">Belongs to the methylthiotransferase family. MiaB subfamily.</text>
</comment>
<feature type="binding site" evidence="9">
    <location>
        <position position="194"/>
    </location>
    <ligand>
        <name>[4Fe-4S] cluster</name>
        <dbReference type="ChEBI" id="CHEBI:49883"/>
        <label>2</label>
        <note>4Fe-4S-S-AdoMet</note>
    </ligand>
</feature>
<dbReference type="NCBIfam" id="TIGR00089">
    <property type="entry name" value="MiaB/RimO family radical SAM methylthiotransferase"/>
    <property type="match status" value="1"/>
</dbReference>
<feature type="binding site" evidence="9">
    <location>
        <position position="48"/>
    </location>
    <ligand>
        <name>[4Fe-4S] cluster</name>
        <dbReference type="ChEBI" id="CHEBI:49883"/>
        <label>1</label>
    </ligand>
</feature>
<dbReference type="InterPro" id="IPR013848">
    <property type="entry name" value="Methylthiotransferase_N"/>
</dbReference>
<comment type="catalytic activity">
    <reaction evidence="9">
        <text>N(6)-dimethylallyladenosine(37) in tRNA + (sulfur carrier)-SH + AH2 + 2 S-adenosyl-L-methionine = 2-methylsulfanyl-N(6)-dimethylallyladenosine(37) in tRNA + (sulfur carrier)-H + 5'-deoxyadenosine + L-methionine + A + S-adenosyl-L-homocysteine + 2 H(+)</text>
        <dbReference type="Rhea" id="RHEA:37067"/>
        <dbReference type="Rhea" id="RHEA-COMP:10375"/>
        <dbReference type="Rhea" id="RHEA-COMP:10376"/>
        <dbReference type="Rhea" id="RHEA-COMP:14737"/>
        <dbReference type="Rhea" id="RHEA-COMP:14739"/>
        <dbReference type="ChEBI" id="CHEBI:13193"/>
        <dbReference type="ChEBI" id="CHEBI:15378"/>
        <dbReference type="ChEBI" id="CHEBI:17319"/>
        <dbReference type="ChEBI" id="CHEBI:17499"/>
        <dbReference type="ChEBI" id="CHEBI:29917"/>
        <dbReference type="ChEBI" id="CHEBI:57844"/>
        <dbReference type="ChEBI" id="CHEBI:57856"/>
        <dbReference type="ChEBI" id="CHEBI:59789"/>
        <dbReference type="ChEBI" id="CHEBI:64428"/>
        <dbReference type="ChEBI" id="CHEBI:74415"/>
        <dbReference type="ChEBI" id="CHEBI:74417"/>
        <dbReference type="EC" id="2.8.4.3"/>
    </reaction>
</comment>
<dbReference type="Pfam" id="PF00919">
    <property type="entry name" value="UPF0004"/>
    <property type="match status" value="1"/>
</dbReference>
<gene>
    <name evidence="9 13" type="primary">miaB</name>
    <name evidence="13" type="ORF">QOZ84_11255</name>
</gene>
<feature type="domain" description="MTTase N-terminal" evidence="11">
    <location>
        <begin position="39"/>
        <end position="157"/>
    </location>
</feature>
<sequence length="477" mass="54822">MSKRKQVQVPIEKIQEQDRFIEAIAEQNSRYYAIHSSKPRYLIQTFGCQMNEHDSENLCAMLEEMGYERGITAGECDLIIYNTCAVRENAELKVYGNLGQLKLEKRKNPDLKIAVCGCMMQQPHVVKELKSKYRHVDLVFGTHNLYKFPELLTNSMDTKKMLVDVWDVDGEVVEGLRSTRKFELKAFVNIMYGCNNFCTYCIVPYTRGRERSRASEDIISEIKELAANGTKEITLLGQNVDSYGKTLDESITFDKLLRMVNEVQGIERIRFMTSHPKDISDEVIYAMRDCDKVCEYLHLPIQCGSTPLLKRMNRHYTKEYYLDIIEKARNEVKDIAFSTDLMIGFPGETENDLLDTIDVVEKVRYDSAFTFIYSKRKGTPAAQMPDQIPEDIKHERFNKVLNKVNEICADINKNYIGKSVEVLVEGKSKNDNTKFTGRTRQNKLVNFEADEIELAGKLVMVNITSANTFSLNGLIVK</sequence>
<dbReference type="SFLD" id="SFLDG01082">
    <property type="entry name" value="B12-binding_domain_containing"/>
    <property type="match status" value="1"/>
</dbReference>
<dbReference type="EC" id="2.8.4.3" evidence="8 9"/>
<dbReference type="Pfam" id="PF01938">
    <property type="entry name" value="TRAM"/>
    <property type="match status" value="1"/>
</dbReference>
<protein>
    <recommendedName>
        <fullName evidence="8 9">tRNA-2-methylthio-N(6)-dimethylallyladenosine synthase</fullName>
        <ecNumber evidence="8 9">2.8.4.3</ecNumber>
    </recommendedName>
    <alternativeName>
        <fullName evidence="9">(Dimethylallyl)adenosine tRNA methylthiotransferase MiaB</fullName>
    </alternativeName>
    <alternativeName>
        <fullName evidence="9">tRNA-i(6)A37 methylthiotransferase</fullName>
    </alternativeName>
</protein>
<dbReference type="PANTHER" id="PTHR43020">
    <property type="entry name" value="CDK5 REGULATORY SUBUNIT-ASSOCIATED PROTEIN 1"/>
    <property type="match status" value="1"/>
</dbReference>
<dbReference type="SMART" id="SM00729">
    <property type="entry name" value="Elp3"/>
    <property type="match status" value="1"/>
</dbReference>
<evidence type="ECO:0000256" key="2">
    <source>
        <dbReference type="ARBA" id="ARBA00022485"/>
    </source>
</evidence>
<dbReference type="PROSITE" id="PS50926">
    <property type="entry name" value="TRAM"/>
    <property type="match status" value="1"/>
</dbReference>
<dbReference type="InterPro" id="IPR023404">
    <property type="entry name" value="rSAM_horseshoe"/>
</dbReference>
<evidence type="ECO:0000256" key="7">
    <source>
        <dbReference type="ARBA" id="ARBA00023014"/>
    </source>
</evidence>
<dbReference type="InterPro" id="IPR006463">
    <property type="entry name" value="MiaB_methiolase"/>
</dbReference>
<dbReference type="HAMAP" id="MF_01864">
    <property type="entry name" value="tRNA_metthiotr_MiaB"/>
    <property type="match status" value="1"/>
</dbReference>
<evidence type="ECO:0000259" key="10">
    <source>
        <dbReference type="PROSITE" id="PS50926"/>
    </source>
</evidence>
<dbReference type="GO" id="GO:0035597">
    <property type="term" value="F:tRNA-2-methylthio-N(6)-dimethylallyladenosine(37) synthase activity"/>
    <property type="evidence" value="ECO:0007669"/>
    <property type="project" value="UniProtKB-EC"/>
</dbReference>
<dbReference type="InterPro" id="IPR038135">
    <property type="entry name" value="Methylthiotransferase_N_sf"/>
</dbReference>
<dbReference type="Gene3D" id="3.40.50.12160">
    <property type="entry name" value="Methylthiotransferase, N-terminal domain"/>
    <property type="match status" value="1"/>
</dbReference>
<evidence type="ECO:0000256" key="9">
    <source>
        <dbReference type="HAMAP-Rule" id="MF_01864"/>
    </source>
</evidence>
<feature type="domain" description="Radical SAM core" evidence="12">
    <location>
        <begin position="180"/>
        <end position="412"/>
    </location>
</feature>
<dbReference type="PROSITE" id="PS01278">
    <property type="entry name" value="MTTASE_RADICAL"/>
    <property type="match status" value="1"/>
</dbReference>
<keyword evidence="7 9" id="KW-0411">Iron-sulfur</keyword>
<evidence type="ECO:0000256" key="6">
    <source>
        <dbReference type="ARBA" id="ARBA00023004"/>
    </source>
</evidence>
<evidence type="ECO:0000256" key="8">
    <source>
        <dbReference type="ARBA" id="ARBA00033765"/>
    </source>
</evidence>
<feature type="domain" description="TRAM" evidence="10">
    <location>
        <begin position="413"/>
        <end position="477"/>
    </location>
</feature>
<dbReference type="RefSeq" id="WP_284133059.1">
    <property type="nucleotide sequence ID" value="NZ_JASKYM010000005.1"/>
</dbReference>
<dbReference type="SFLD" id="SFLDG01061">
    <property type="entry name" value="methylthiotransferase"/>
    <property type="match status" value="1"/>
</dbReference>
<comment type="subcellular location">
    <subcellularLocation>
        <location evidence="9">Cytoplasm</location>
    </subcellularLocation>
</comment>
<keyword evidence="9" id="KW-0963">Cytoplasm</keyword>
<dbReference type="SFLD" id="SFLDS00029">
    <property type="entry name" value="Radical_SAM"/>
    <property type="match status" value="1"/>
</dbReference>
<dbReference type="SUPFAM" id="SSF102114">
    <property type="entry name" value="Radical SAM enzymes"/>
    <property type="match status" value="1"/>
</dbReference>
<dbReference type="InterPro" id="IPR006638">
    <property type="entry name" value="Elp3/MiaA/NifB-like_rSAM"/>
</dbReference>
<evidence type="ECO:0000313" key="14">
    <source>
        <dbReference type="Proteomes" id="UP001301012"/>
    </source>
</evidence>
<evidence type="ECO:0000256" key="1">
    <source>
        <dbReference type="ARBA" id="ARBA00003234"/>
    </source>
</evidence>
<evidence type="ECO:0000256" key="5">
    <source>
        <dbReference type="ARBA" id="ARBA00022723"/>
    </source>
</evidence>
<dbReference type="EMBL" id="JASKYM010000005">
    <property type="protein sequence ID" value="MDK2564128.1"/>
    <property type="molecule type" value="Genomic_DNA"/>
</dbReference>
<evidence type="ECO:0000313" key="13">
    <source>
        <dbReference type="EMBL" id="MDK2564128.1"/>
    </source>
</evidence>
<comment type="function">
    <text evidence="1 9">Catalyzes the methylthiolation of N6-(dimethylallyl)adenosine (i(6)A), leading to the formation of 2-methylthio-N6-(dimethylallyl)adenosine (ms(2)i(6)A) at position 37 in tRNAs that read codons beginning with uridine.</text>
</comment>
<keyword evidence="2 9" id="KW-0004">4Fe-4S</keyword>
<evidence type="ECO:0000259" key="11">
    <source>
        <dbReference type="PROSITE" id="PS51449"/>
    </source>
</evidence>
<feature type="binding site" evidence="9">
    <location>
        <position position="201"/>
    </location>
    <ligand>
        <name>[4Fe-4S] cluster</name>
        <dbReference type="ChEBI" id="CHEBI:49883"/>
        <label>2</label>
        <note>4Fe-4S-S-AdoMet</note>
    </ligand>
</feature>